<dbReference type="EMBL" id="CP023671">
    <property type="protein sequence ID" value="AYE35886.1"/>
    <property type="molecule type" value="Genomic_DNA"/>
</dbReference>
<dbReference type="EMBL" id="CP099799">
    <property type="protein sequence ID" value="USS02189.1"/>
    <property type="molecule type" value="Genomic_DNA"/>
</dbReference>
<dbReference type="SUPFAM" id="SSF53822">
    <property type="entry name" value="Periplasmic binding protein-like I"/>
    <property type="match status" value="1"/>
</dbReference>
<dbReference type="AlphaFoldDB" id="A0A9N7JPU5"/>
<gene>
    <name evidence="4" type="ORF">CP523_14740</name>
    <name evidence="5" type="ORF">NH397_07170</name>
</gene>
<dbReference type="KEGG" id="csep:CP523_14740"/>
<evidence type="ECO:0000313" key="7">
    <source>
        <dbReference type="Proteomes" id="UP001055437"/>
    </source>
</evidence>
<dbReference type="OrthoDB" id="2065670at2"/>
<evidence type="ECO:0000256" key="1">
    <source>
        <dbReference type="ARBA" id="ARBA00004196"/>
    </source>
</evidence>
<proteinExistence type="inferred from homology"/>
<dbReference type="GO" id="GO:0030246">
    <property type="term" value="F:carbohydrate binding"/>
    <property type="evidence" value="ECO:0007669"/>
    <property type="project" value="TreeGrafter"/>
</dbReference>
<dbReference type="Gene3D" id="3.40.50.2300">
    <property type="match status" value="2"/>
</dbReference>
<comment type="subcellular location">
    <subcellularLocation>
        <location evidence="1">Cell envelope</location>
    </subcellularLocation>
</comment>
<dbReference type="GO" id="GO:0030288">
    <property type="term" value="C:outer membrane-bounded periplasmic space"/>
    <property type="evidence" value="ECO:0007669"/>
    <property type="project" value="TreeGrafter"/>
</dbReference>
<feature type="domain" description="Periplasmic binding protein" evidence="3">
    <location>
        <begin position="41"/>
        <end position="294"/>
    </location>
</feature>
<evidence type="ECO:0000313" key="6">
    <source>
        <dbReference type="Proteomes" id="UP000280586"/>
    </source>
</evidence>
<evidence type="ECO:0000256" key="2">
    <source>
        <dbReference type="ARBA" id="ARBA00007639"/>
    </source>
</evidence>
<accession>A0A9N7JPU5</accession>
<organism evidence="4 6">
    <name type="scientific">Clostridium septicum</name>
    <dbReference type="NCBI Taxonomy" id="1504"/>
    <lineage>
        <taxon>Bacteria</taxon>
        <taxon>Bacillati</taxon>
        <taxon>Bacillota</taxon>
        <taxon>Clostridia</taxon>
        <taxon>Eubacteriales</taxon>
        <taxon>Clostridiaceae</taxon>
        <taxon>Clostridium</taxon>
    </lineage>
</organism>
<reference evidence="4 6" key="1">
    <citation type="submission" date="2017-09" db="EMBL/GenBank/DDBJ databases">
        <authorList>
            <person name="Thomas P."/>
            <person name="Seyboldt C."/>
        </authorList>
    </citation>
    <scope>NUCLEOTIDE SEQUENCE [LARGE SCALE GENOMIC DNA]</scope>
    <source>
        <strain evidence="4 6">DSM 7534</strain>
    </source>
</reference>
<evidence type="ECO:0000313" key="4">
    <source>
        <dbReference type="EMBL" id="AYE35886.1"/>
    </source>
</evidence>
<name>A0A9N7JPU5_CLOSE</name>
<dbReference type="Proteomes" id="UP001055437">
    <property type="component" value="Chromosome"/>
</dbReference>
<keyword evidence="7" id="KW-1185">Reference proteome</keyword>
<dbReference type="InterPro" id="IPR050555">
    <property type="entry name" value="Bact_Solute-Bind_Prot2"/>
</dbReference>
<protein>
    <submittedName>
        <fullName evidence="4">LacI family transcriptional regulator</fullName>
    </submittedName>
    <submittedName>
        <fullName evidence="5">Substrate-binding domain-containing protein</fullName>
    </submittedName>
</protein>
<dbReference type="PANTHER" id="PTHR30036">
    <property type="entry name" value="D-XYLOSE-BINDING PERIPLASMIC PROTEIN"/>
    <property type="match status" value="1"/>
</dbReference>
<comment type="similarity">
    <text evidence="2">Belongs to the bacterial solute-binding protein 2 family.</text>
</comment>
<dbReference type="InterPro" id="IPR028082">
    <property type="entry name" value="Peripla_BP_I"/>
</dbReference>
<dbReference type="GeneID" id="303561944"/>
<dbReference type="Proteomes" id="UP000280586">
    <property type="component" value="Chromosome"/>
</dbReference>
<dbReference type="InterPro" id="IPR025997">
    <property type="entry name" value="SBP_2_dom"/>
</dbReference>
<dbReference type="RefSeq" id="WP_066676156.1">
    <property type="nucleotide sequence ID" value="NZ_CABMIZ010000013.1"/>
</dbReference>
<dbReference type="Pfam" id="PF13407">
    <property type="entry name" value="Peripla_BP_4"/>
    <property type="match status" value="1"/>
</dbReference>
<evidence type="ECO:0000259" key="3">
    <source>
        <dbReference type="Pfam" id="PF13407"/>
    </source>
</evidence>
<dbReference type="PANTHER" id="PTHR30036:SF7">
    <property type="entry name" value="ABC TRANSPORTER PERIPLASMIC-BINDING PROTEIN YPHF"/>
    <property type="match status" value="1"/>
</dbReference>
<evidence type="ECO:0000313" key="5">
    <source>
        <dbReference type="EMBL" id="USS02189.1"/>
    </source>
</evidence>
<sequence>MKKKKKQILIIIFLLLILSFLFLISELLISGEKREVYNISIIVRGGNSESWMIMKQGAEQAASEMNVNISFITLSNENNVKDQKDLIEREIISGADAIVISPVDYEEMREPIEEAMKKVPVVLIESTINTKKDIHYISCNNYELGENLAEELMKMGNTRSKIAIMGRNLNSSSIKDRYKGFTDAIKKSKNTYDLLDISGNEEVIYNEAKNIIENNLSDVIVTFDPDVLEIVGKVKRDFMYAKKRNIGIEIYGSGITSKGISFLEENIINSIAVQNDFNIGYLGIKTAVDEIKGNNVKNKTIYSTIINTRTMYSDENQRLLFPFIR</sequence>
<reference evidence="5" key="2">
    <citation type="submission" date="2022-06" db="EMBL/GenBank/DDBJ databases">
        <authorList>
            <person name="Holder M.E."/>
            <person name="Ajami N.J."/>
            <person name="Petrosino J.F."/>
        </authorList>
    </citation>
    <scope>NUCLEOTIDE SEQUENCE</scope>
    <source>
        <strain evidence="5">RMA 8861</strain>
    </source>
</reference>